<keyword evidence="1" id="KW-0732">Signal</keyword>
<gene>
    <name evidence="2" type="ORF">ALP90_02469</name>
</gene>
<dbReference type="AlphaFoldDB" id="A0A3M4T5P9"/>
<comment type="caution">
    <text evidence="2">The sequence shown here is derived from an EMBL/GenBank/DDBJ whole genome shotgun (WGS) entry which is preliminary data.</text>
</comment>
<evidence type="ECO:0000313" key="2">
    <source>
        <dbReference type="EMBL" id="RMR22372.1"/>
    </source>
</evidence>
<feature type="signal peptide" evidence="1">
    <location>
        <begin position="1"/>
        <end position="36"/>
    </location>
</feature>
<protein>
    <submittedName>
        <fullName evidence="2">Cyclic di-GMP binding protein</fullName>
    </submittedName>
</protein>
<evidence type="ECO:0000256" key="1">
    <source>
        <dbReference type="SAM" id="SignalP"/>
    </source>
</evidence>
<dbReference type="EMBL" id="RBRS01000099">
    <property type="protein sequence ID" value="RMR22372.1"/>
    <property type="molecule type" value="Genomic_DNA"/>
</dbReference>
<sequence>MTKRYFIGAERFAVRRSWALLACALSVLSTGMWASAAETTGANEGYSVTLQHWGAITR</sequence>
<proteinExistence type="predicted"/>
<reference evidence="2 3" key="1">
    <citation type="submission" date="2018-08" db="EMBL/GenBank/DDBJ databases">
        <title>Recombination of ecologically and evolutionarily significant loci maintains genetic cohesion in the Pseudomonas syringae species complex.</title>
        <authorList>
            <person name="Dillon M."/>
            <person name="Thakur S."/>
            <person name="Almeida R.N.D."/>
            <person name="Weir B.S."/>
            <person name="Guttman D.S."/>
        </authorList>
    </citation>
    <scope>NUCLEOTIDE SEQUENCE [LARGE SCALE GENOMIC DNA]</scope>
    <source>
        <strain evidence="2 3">ICMP 5931</strain>
    </source>
</reference>
<evidence type="ECO:0000313" key="3">
    <source>
        <dbReference type="Proteomes" id="UP000271097"/>
    </source>
</evidence>
<dbReference type="Proteomes" id="UP000271097">
    <property type="component" value="Unassembled WGS sequence"/>
</dbReference>
<feature type="chain" id="PRO_5018247031" evidence="1">
    <location>
        <begin position="37"/>
        <end position="58"/>
    </location>
</feature>
<dbReference type="RefSeq" id="WP_158608256.1">
    <property type="nucleotide sequence ID" value="NZ_RBRS01000099.1"/>
</dbReference>
<accession>A0A3M4T5P9</accession>
<name>A0A3M4T5P9_PSEA0</name>
<organism evidence="2 3">
    <name type="scientific">Pseudomonas amygdali pv. ulmi</name>
    <dbReference type="NCBI Taxonomy" id="251720"/>
    <lineage>
        <taxon>Bacteria</taxon>
        <taxon>Pseudomonadati</taxon>
        <taxon>Pseudomonadota</taxon>
        <taxon>Gammaproteobacteria</taxon>
        <taxon>Pseudomonadales</taxon>
        <taxon>Pseudomonadaceae</taxon>
        <taxon>Pseudomonas</taxon>
        <taxon>Pseudomonas amygdali</taxon>
    </lineage>
</organism>